<evidence type="ECO:0000313" key="2">
    <source>
        <dbReference type="Proteomes" id="UP000192247"/>
    </source>
</evidence>
<dbReference type="AlphaFoldDB" id="A0A1V9XNG7"/>
<dbReference type="GO" id="GO:0090560">
    <property type="term" value="F:2-(3-amino-3-carboxypropyl)histidine synthase activity"/>
    <property type="evidence" value="ECO:0007669"/>
    <property type="project" value="InterPro"/>
</dbReference>
<dbReference type="PANTHER" id="PTHR10762:SF2">
    <property type="entry name" value="2-(3-AMINO-3-CARBOXYPROPYL)HISTIDINE SYNTHASE SUBUNIT 2"/>
    <property type="match status" value="1"/>
</dbReference>
<accession>A0A1V9XNG7</accession>
<gene>
    <name evidence="1" type="ORF">BIW11_08728</name>
</gene>
<dbReference type="FunCoup" id="A0A1V9XNG7">
    <property type="interactions" value="1604"/>
</dbReference>
<dbReference type="Gene3D" id="3.40.50.11840">
    <property type="entry name" value="Diphthamide synthesis DPH1/DPH2 domain 1"/>
    <property type="match status" value="1"/>
</dbReference>
<dbReference type="InParanoid" id="A0A1V9XNG7"/>
<evidence type="ECO:0000313" key="1">
    <source>
        <dbReference type="EMBL" id="OQR74973.1"/>
    </source>
</evidence>
<dbReference type="FunFam" id="3.40.50.11840:FF:000002">
    <property type="entry name" value="2-(3-amino-3-carboxypropyl)histidine synthase subunit 2"/>
    <property type="match status" value="1"/>
</dbReference>
<dbReference type="InterPro" id="IPR016435">
    <property type="entry name" value="DPH1/DPH2"/>
</dbReference>
<dbReference type="Pfam" id="PF01866">
    <property type="entry name" value="Diphthamide_syn"/>
    <property type="match status" value="1"/>
</dbReference>
<dbReference type="SFLD" id="SFLDS00032">
    <property type="entry name" value="Radical_SAM_3-amino-3-carboxyp"/>
    <property type="match status" value="1"/>
</dbReference>
<dbReference type="STRING" id="418985.A0A1V9XNG7"/>
<dbReference type="Proteomes" id="UP000192247">
    <property type="component" value="Unassembled WGS sequence"/>
</dbReference>
<reference evidence="1 2" key="1">
    <citation type="journal article" date="2017" name="Gigascience">
        <title>Draft genome of the honey bee ectoparasitic mite, Tropilaelaps mercedesae, is shaped by the parasitic life history.</title>
        <authorList>
            <person name="Dong X."/>
            <person name="Armstrong S.D."/>
            <person name="Xia D."/>
            <person name="Makepeace B.L."/>
            <person name="Darby A.C."/>
            <person name="Kadowaki T."/>
        </authorList>
    </citation>
    <scope>NUCLEOTIDE SEQUENCE [LARGE SCALE GENOMIC DNA]</scope>
    <source>
        <strain evidence="1">Wuxi-XJTLU</strain>
    </source>
</reference>
<organism evidence="1 2">
    <name type="scientific">Tropilaelaps mercedesae</name>
    <dbReference type="NCBI Taxonomy" id="418985"/>
    <lineage>
        <taxon>Eukaryota</taxon>
        <taxon>Metazoa</taxon>
        <taxon>Ecdysozoa</taxon>
        <taxon>Arthropoda</taxon>
        <taxon>Chelicerata</taxon>
        <taxon>Arachnida</taxon>
        <taxon>Acari</taxon>
        <taxon>Parasitiformes</taxon>
        <taxon>Mesostigmata</taxon>
        <taxon>Gamasina</taxon>
        <taxon>Dermanyssoidea</taxon>
        <taxon>Laelapidae</taxon>
        <taxon>Tropilaelaps</taxon>
    </lineage>
</organism>
<name>A0A1V9XNG7_9ACAR</name>
<keyword evidence="2" id="KW-1185">Reference proteome</keyword>
<dbReference type="NCBIfam" id="TIGR00322">
    <property type="entry name" value="diphth2_R"/>
    <property type="match status" value="1"/>
</dbReference>
<dbReference type="InterPro" id="IPR042263">
    <property type="entry name" value="DPH1/DPH2_1"/>
</dbReference>
<sequence>MAVAFSSSVEEVLKRTVHISRQTVSDHSDEELSQCFELDRCSKWINDRSFRRVALQFPDDLLSMSVRVAQKLGSTVADCKLYILGDTSFGSCCVDEVAAEHAACQGVIHFGHSCLSPPSRLEVLLVLGVYPIDWTPLGLQLSQIQPTAFEPPSAASQPDKASQPADIEFLVIVDTKYCSQIDIIRGQLPSGAIIGHPIVPGDENPECEGREMFRRIFPTRRPLSDFRSLLWVGRDGQALVNVLLQFYSATVWAYDPETGTLQRQGMSIVSINRYGCFS</sequence>
<proteinExistence type="predicted"/>
<protein>
    <submittedName>
        <fullName evidence="1">Diphthamide biosynthesis protein 2-like</fullName>
    </submittedName>
</protein>
<dbReference type="GO" id="GO:0017183">
    <property type="term" value="P:protein histidyl modification to diphthamide"/>
    <property type="evidence" value="ECO:0007669"/>
    <property type="project" value="InterPro"/>
</dbReference>
<dbReference type="PANTHER" id="PTHR10762">
    <property type="entry name" value="DIPHTHAMIDE BIOSYNTHESIS PROTEIN"/>
    <property type="match status" value="1"/>
</dbReference>
<comment type="caution">
    <text evidence="1">The sequence shown here is derived from an EMBL/GenBank/DDBJ whole genome shotgun (WGS) entry which is preliminary data.</text>
</comment>
<dbReference type="EMBL" id="MNPL01007064">
    <property type="protein sequence ID" value="OQR74973.1"/>
    <property type="molecule type" value="Genomic_DNA"/>
</dbReference>
<dbReference type="OrthoDB" id="449241at2759"/>